<dbReference type="InterPro" id="IPR000719">
    <property type="entry name" value="Prot_kinase_dom"/>
</dbReference>
<dbReference type="AlphaFoldDB" id="G4TZ93"/>
<protein>
    <recommendedName>
        <fullName evidence="3">Protein kinase domain-containing protein</fullName>
    </recommendedName>
</protein>
<dbReference type="PROSITE" id="PS50011">
    <property type="entry name" value="PROTEIN_KINASE_DOM"/>
    <property type="match status" value="1"/>
</dbReference>
<dbReference type="InterPro" id="IPR008271">
    <property type="entry name" value="Ser/Thr_kinase_AS"/>
</dbReference>
<name>G4TZ93_SERID</name>
<dbReference type="SMART" id="SM00220">
    <property type="entry name" value="S_TKc"/>
    <property type="match status" value="1"/>
</dbReference>
<dbReference type="SUPFAM" id="SSF56112">
    <property type="entry name" value="Protein kinase-like (PK-like)"/>
    <property type="match status" value="1"/>
</dbReference>
<dbReference type="GO" id="GO:0004674">
    <property type="term" value="F:protein serine/threonine kinase activity"/>
    <property type="evidence" value="ECO:0007669"/>
    <property type="project" value="TreeGrafter"/>
</dbReference>
<dbReference type="GO" id="GO:0005524">
    <property type="term" value="F:ATP binding"/>
    <property type="evidence" value="ECO:0007669"/>
    <property type="project" value="UniProtKB-KW"/>
</dbReference>
<evidence type="ECO:0000259" key="3">
    <source>
        <dbReference type="PROSITE" id="PS50011"/>
    </source>
</evidence>
<evidence type="ECO:0000313" key="5">
    <source>
        <dbReference type="Proteomes" id="UP000007148"/>
    </source>
</evidence>
<dbReference type="InParanoid" id="G4TZ93"/>
<dbReference type="EMBL" id="CAFZ01000884">
    <property type="protein sequence ID" value="CCA76636.1"/>
    <property type="molecule type" value="Genomic_DNA"/>
</dbReference>
<keyword evidence="2" id="KW-0067">ATP-binding</keyword>
<proteinExistence type="predicted"/>
<dbReference type="HOGENOM" id="CLU_000288_7_18_1"/>
<evidence type="ECO:0000313" key="4">
    <source>
        <dbReference type="EMBL" id="CCA76636.1"/>
    </source>
</evidence>
<feature type="domain" description="Protein kinase" evidence="3">
    <location>
        <begin position="1"/>
        <end position="226"/>
    </location>
</feature>
<comment type="caution">
    <text evidence="4">The sequence shown here is derived from an EMBL/GenBank/DDBJ whole genome shotgun (WGS) entry which is preliminary data.</text>
</comment>
<organism evidence="4 5">
    <name type="scientific">Serendipita indica (strain DSM 11827)</name>
    <name type="common">Root endophyte fungus</name>
    <name type="synonym">Piriformospora indica</name>
    <dbReference type="NCBI Taxonomy" id="1109443"/>
    <lineage>
        <taxon>Eukaryota</taxon>
        <taxon>Fungi</taxon>
        <taxon>Dikarya</taxon>
        <taxon>Basidiomycota</taxon>
        <taxon>Agaricomycotina</taxon>
        <taxon>Agaricomycetes</taxon>
        <taxon>Sebacinales</taxon>
        <taxon>Serendipitaceae</taxon>
        <taxon>Serendipita</taxon>
    </lineage>
</organism>
<keyword evidence="5" id="KW-1185">Reference proteome</keyword>
<dbReference type="Gene3D" id="1.10.510.10">
    <property type="entry name" value="Transferase(Phosphotransferase) domain 1"/>
    <property type="match status" value="1"/>
</dbReference>
<dbReference type="InterPro" id="IPR011009">
    <property type="entry name" value="Kinase-like_dom_sf"/>
</dbReference>
<dbReference type="Pfam" id="PF00069">
    <property type="entry name" value="Pkinase"/>
    <property type="match status" value="1"/>
</dbReference>
<dbReference type="OrthoDB" id="4062651at2759"/>
<dbReference type="InterPro" id="IPR051681">
    <property type="entry name" value="Ser/Thr_Kinases-Pseudokinases"/>
</dbReference>
<dbReference type="Proteomes" id="UP000007148">
    <property type="component" value="Unassembled WGS sequence"/>
</dbReference>
<keyword evidence="1" id="KW-0547">Nucleotide-binding</keyword>
<dbReference type="PANTHER" id="PTHR44329:SF298">
    <property type="entry name" value="MIXED LINEAGE KINASE DOMAIN-LIKE PROTEIN"/>
    <property type="match status" value="1"/>
</dbReference>
<evidence type="ECO:0000256" key="2">
    <source>
        <dbReference type="ARBA" id="ARBA00022840"/>
    </source>
</evidence>
<reference evidence="4 5" key="1">
    <citation type="journal article" date="2011" name="PLoS Pathog.">
        <title>Endophytic Life Strategies Decoded by Genome and Transcriptome Analyses of the Mutualistic Root Symbiont Piriformospora indica.</title>
        <authorList>
            <person name="Zuccaro A."/>
            <person name="Lahrmann U."/>
            <person name="Guldener U."/>
            <person name="Langen G."/>
            <person name="Pfiffi S."/>
            <person name="Biedenkopf D."/>
            <person name="Wong P."/>
            <person name="Samans B."/>
            <person name="Grimm C."/>
            <person name="Basiewicz M."/>
            <person name="Murat C."/>
            <person name="Martin F."/>
            <person name="Kogel K.H."/>
        </authorList>
    </citation>
    <scope>NUCLEOTIDE SEQUENCE [LARGE SCALE GENOMIC DNA]</scope>
    <source>
        <strain evidence="4 5">DSM 11827</strain>
    </source>
</reference>
<dbReference type="eggNOG" id="ENOG502QT84">
    <property type="taxonomic scope" value="Eukaryota"/>
</dbReference>
<dbReference type="PROSITE" id="PS00108">
    <property type="entry name" value="PROTEIN_KINASE_ST"/>
    <property type="match status" value="1"/>
</dbReference>
<gene>
    <name evidence="4" type="ORF">PIIN_10627</name>
</gene>
<accession>G4TZ93</accession>
<evidence type="ECO:0000256" key="1">
    <source>
        <dbReference type="ARBA" id="ARBA00022741"/>
    </source>
</evidence>
<feature type="non-terminal residue" evidence="4">
    <location>
        <position position="1"/>
    </location>
</feature>
<sequence>KVLIEYPQWCLNGNAAQYLHKHAPSPLERYRLWQGVVGGLVYLHSHSPQIVHGDMKPPNVLIAADGRPMICDLGLVRVVVDDPSSSSSGDGYSSDESREWMREINTTTPHTGTPRYLSPELVDLNDPSEPTTATDVYAAGCIGFEFIYSVVPYAHREDNRRGQIFHDIRCGVPPARRPRITTTTDSPSSDILPSVDGIDALWNILELCWSRDPLHRPTASSLYEWLDTAENLIVDALQQAP</sequence>
<dbReference type="PANTHER" id="PTHR44329">
    <property type="entry name" value="SERINE/THREONINE-PROTEIN KINASE TNNI3K-RELATED"/>
    <property type="match status" value="1"/>
</dbReference>